<dbReference type="GO" id="GO:0016740">
    <property type="term" value="F:transferase activity"/>
    <property type="evidence" value="ECO:0007669"/>
    <property type="project" value="UniProtKB-KW"/>
</dbReference>
<dbReference type="Pfam" id="PF13649">
    <property type="entry name" value="Methyltransf_25"/>
    <property type="match status" value="1"/>
</dbReference>
<keyword evidence="3" id="KW-0614">Plasmid</keyword>
<gene>
    <name evidence="3" type="ORF">DM194_19350</name>
</gene>
<dbReference type="Proteomes" id="UP000249605">
    <property type="component" value="Plasmid unnamed7"/>
</dbReference>
<evidence type="ECO:0000313" key="4">
    <source>
        <dbReference type="Proteomes" id="UP000249605"/>
    </source>
</evidence>
<dbReference type="OrthoDB" id="9804312at2"/>
<dbReference type="InterPro" id="IPR041698">
    <property type="entry name" value="Methyltransf_25"/>
</dbReference>
<evidence type="ECO:0000256" key="1">
    <source>
        <dbReference type="ARBA" id="ARBA00022679"/>
    </source>
</evidence>
<keyword evidence="4" id="KW-1185">Reference proteome</keyword>
<dbReference type="InterPro" id="IPR029063">
    <property type="entry name" value="SAM-dependent_MTases_sf"/>
</dbReference>
<organism evidence="3 4">
    <name type="scientific">Azospirillum ramasamyi</name>
    <dbReference type="NCBI Taxonomy" id="682998"/>
    <lineage>
        <taxon>Bacteria</taxon>
        <taxon>Pseudomonadati</taxon>
        <taxon>Pseudomonadota</taxon>
        <taxon>Alphaproteobacteria</taxon>
        <taxon>Rhodospirillales</taxon>
        <taxon>Azospirillaceae</taxon>
        <taxon>Azospirillum</taxon>
    </lineage>
</organism>
<dbReference type="Gene3D" id="3.40.50.150">
    <property type="entry name" value="Vaccinia Virus protein VP39"/>
    <property type="match status" value="1"/>
</dbReference>
<dbReference type="CDD" id="cd02440">
    <property type="entry name" value="AdoMet_MTases"/>
    <property type="match status" value="1"/>
</dbReference>
<evidence type="ECO:0000259" key="2">
    <source>
        <dbReference type="Pfam" id="PF13649"/>
    </source>
</evidence>
<geneLocation type="plasmid" evidence="3 4">
    <name>unnamed7</name>
</geneLocation>
<dbReference type="KEGG" id="azm:DM194_19350"/>
<evidence type="ECO:0000313" key="3">
    <source>
        <dbReference type="EMBL" id="AWU96432.1"/>
    </source>
</evidence>
<dbReference type="RefSeq" id="WP_111069172.1">
    <property type="nucleotide sequence ID" value="NZ_CP029831.1"/>
</dbReference>
<dbReference type="AlphaFoldDB" id="A0A2U9SAH0"/>
<accession>A0A2U9SAH0</accession>
<sequence length="271" mass="30292">MTEPYYGQGSFSAALYDLIDGALCPESEASFYRTLAIGGGTPILDIGAGTGRLTFALAEAGHEVIGLDLSDDMLAIAHRKLEAADEAVKRRVSFIQADICQADVCALRLGRRFDLAIAPFRVFNFLLNDDDRSRFLDGLHRLLSDNGRAVLDCWGACDNDSRLRPAHRNPRVLINLEGSPFNVARTFKSNQVDQERKIAQFTVTYEILDKENRVLRSKDEVLELRWCTSEEMRALFTRHGFRVVAELGGFDATPATSPGDRIWIVEPMTHR</sequence>
<dbReference type="Gene3D" id="2.20.130.10">
    <property type="entry name" value="CAC2371-like domains"/>
    <property type="match status" value="1"/>
</dbReference>
<protein>
    <recommendedName>
        <fullName evidence="2">Methyltransferase domain-containing protein</fullName>
    </recommendedName>
</protein>
<dbReference type="EMBL" id="CP029831">
    <property type="protein sequence ID" value="AWU96432.1"/>
    <property type="molecule type" value="Genomic_DNA"/>
</dbReference>
<reference evidence="3 4" key="1">
    <citation type="submission" date="2018-06" db="EMBL/GenBank/DDBJ databases">
        <title>Complete genome sequencing of Azospirillum sp. M2T2B2.</title>
        <authorList>
            <person name="Heo J."/>
            <person name="Kim S.-J."/>
            <person name="Kwon S.-W."/>
            <person name="Anandham R."/>
        </authorList>
    </citation>
    <scope>NUCLEOTIDE SEQUENCE [LARGE SCALE GENOMIC DNA]</scope>
    <source>
        <strain evidence="3 4">M2T2B2</strain>
        <plasmid evidence="3 4">unnamed7</plasmid>
    </source>
</reference>
<keyword evidence="1" id="KW-0808">Transferase</keyword>
<name>A0A2U9SAH0_9PROT</name>
<dbReference type="SUPFAM" id="SSF53335">
    <property type="entry name" value="S-adenosyl-L-methionine-dependent methyltransferases"/>
    <property type="match status" value="1"/>
</dbReference>
<proteinExistence type="predicted"/>
<feature type="domain" description="Methyltransferase" evidence="2">
    <location>
        <begin position="43"/>
        <end position="147"/>
    </location>
</feature>
<dbReference type="PANTHER" id="PTHR43861">
    <property type="entry name" value="TRANS-ACONITATE 2-METHYLTRANSFERASE-RELATED"/>
    <property type="match status" value="1"/>
</dbReference>